<feature type="domain" description="TonB-dependent receptor-like beta-barrel" evidence="10">
    <location>
        <begin position="380"/>
        <end position="694"/>
    </location>
</feature>
<keyword evidence="2 8" id="KW-0813">Transport</keyword>
<evidence type="ECO:0000256" key="4">
    <source>
        <dbReference type="ARBA" id="ARBA00022692"/>
    </source>
</evidence>
<evidence type="ECO:0000256" key="5">
    <source>
        <dbReference type="ARBA" id="ARBA00023077"/>
    </source>
</evidence>
<dbReference type="EMBL" id="QXFM01000034">
    <property type="protein sequence ID" value="RIV90679.1"/>
    <property type="molecule type" value="Genomic_DNA"/>
</dbReference>
<sequence>MASGTSILLAASPALAQDTDGAQEEARIVVTGSRIQRQDYQSNSPIVTVGNELLENSSTSSVEVNLNRLPQFVPEKNPTLGGDIQATPTNTPGSATVSLRGIGSNRNLVLLDGRRATPGNASMAVDINTIPSAAIERVEIISGGASSTYGADAVGGVVNFILKKDFEGLQINGQYNMTQRGDGGEYQLSALMGTNFADGRGNVTLAVSTSDRNASYRTDRPWYQELWGNPDVAGNYFFPTFSGISQTGAGQAYQDLLNSYFPNRTGNVSTTGALYFLGNLPFTFQNNAAGLSGASNFPEELIDGQQTVRSSLGTLTQNFQEDYINLPLTRYNFYTRGNYDISDNISFIAQGYFSTTHSETVQQPSPITGGWNVLVPRYRGRPGTDTVNGVTYDDADWLPSTLVSLLNARTDPNAAYSVTGYVPGLGNRESITDNYTYNLLAGFEGSIPNSDWTWDITAQRGESVTNFLTTGVASLERLRAVMAAPNFGAGFSRNGNATGGGFGAGQGTCTTGLNPFSDQTPSADCLQAVNADLKETGIMQQNVIELNTQGSLFSLPAGRVLAAVGATHRDNHYIFREDTLKERNGSFLDQALGIYPAQSIDAKINSNEVYGEISIPLLHNIPGIQLLELVGGIRYADSSITGGSTTWKVEANWEVTDFLRIRGGYNKAERAPNVGELYSLTQNFAFLNGGDGCSLGNPFSYSANPNNANGAQVEALCRAMMDKTSIPGQPANSDSFYGRGNPGDVDYIAPSAGATSTSTAPGFAFPYFVGNPNLTNESAKTWTVGMVLESPLDGGVFSNMRLAVDYYNIKVDDAIGLLSGQTLQQLCLDPVFNPTFDPNTTACNDFARGTGGGIGAVQLRYTNSAAFKTSGIDAQLDWAVEVGTGRLALNTVFNYLIEMSSSPFYSGIPEAQQTPFRDYAGTFADPGAGLSTNGAYRWKLLTNLNYSRDAFGIGLQWQHLPAIDSGNTNTGYAAYDLFNLNASYQVSESTRMRFGIDNLFDKAPPFGNVSTTANPAFFQLPGGGYNANNYDVLGRRFYVGFNASF</sequence>
<dbReference type="OrthoDB" id="7614575at2"/>
<keyword evidence="12" id="KW-0675">Receptor</keyword>
<dbReference type="PROSITE" id="PS52016">
    <property type="entry name" value="TONB_DEPENDENT_REC_3"/>
    <property type="match status" value="1"/>
</dbReference>
<proteinExistence type="inferred from homology"/>
<evidence type="ECO:0000256" key="6">
    <source>
        <dbReference type="ARBA" id="ARBA00023136"/>
    </source>
</evidence>
<evidence type="ECO:0000259" key="11">
    <source>
        <dbReference type="Pfam" id="PF07715"/>
    </source>
</evidence>
<evidence type="ECO:0000259" key="10">
    <source>
        <dbReference type="Pfam" id="PF00593"/>
    </source>
</evidence>
<gene>
    <name evidence="12" type="ORF">D2V17_04090</name>
</gene>
<reference evidence="12 13" key="1">
    <citation type="submission" date="2018-08" db="EMBL/GenBank/DDBJ databases">
        <title>Erythrobacter zhengii sp.nov., a bacterium isolated from deep-sea sediment.</title>
        <authorList>
            <person name="Fang C."/>
            <person name="Wu Y.-H."/>
            <person name="Sun C."/>
            <person name="Wang H."/>
            <person name="Cheng H."/>
            <person name="Meng F.-X."/>
            <person name="Wang C.-S."/>
            <person name="Xu X.-W."/>
        </authorList>
    </citation>
    <scope>NUCLEOTIDE SEQUENCE [LARGE SCALE GENOMIC DNA]</scope>
    <source>
        <strain evidence="12 13">CCTCC AB 2015396</strain>
    </source>
</reference>
<comment type="caution">
    <text evidence="12">The sequence shown here is derived from an EMBL/GenBank/DDBJ whole genome shotgun (WGS) entry which is preliminary data.</text>
</comment>
<dbReference type="Pfam" id="PF00593">
    <property type="entry name" value="TonB_dep_Rec_b-barrel"/>
    <property type="match status" value="2"/>
</dbReference>
<dbReference type="InterPro" id="IPR036942">
    <property type="entry name" value="Beta-barrel_TonB_sf"/>
</dbReference>
<dbReference type="PANTHER" id="PTHR47234:SF2">
    <property type="entry name" value="TONB-DEPENDENT RECEPTOR"/>
    <property type="match status" value="1"/>
</dbReference>
<keyword evidence="13" id="KW-1185">Reference proteome</keyword>
<evidence type="ECO:0000256" key="3">
    <source>
        <dbReference type="ARBA" id="ARBA00022452"/>
    </source>
</evidence>
<evidence type="ECO:0000256" key="1">
    <source>
        <dbReference type="ARBA" id="ARBA00004571"/>
    </source>
</evidence>
<comment type="similarity">
    <text evidence="8 9">Belongs to the TonB-dependent receptor family.</text>
</comment>
<organism evidence="12 13">
    <name type="scientific">Aurantiacibacter xanthus</name>
    <dbReference type="NCBI Taxonomy" id="1784712"/>
    <lineage>
        <taxon>Bacteria</taxon>
        <taxon>Pseudomonadati</taxon>
        <taxon>Pseudomonadota</taxon>
        <taxon>Alphaproteobacteria</taxon>
        <taxon>Sphingomonadales</taxon>
        <taxon>Erythrobacteraceae</taxon>
        <taxon>Aurantiacibacter</taxon>
    </lineage>
</organism>
<keyword evidence="6 8" id="KW-0472">Membrane</keyword>
<name>A0A3A1PAB7_9SPHN</name>
<protein>
    <submittedName>
        <fullName evidence="12">TonB-dependent receptor</fullName>
    </submittedName>
</protein>
<evidence type="ECO:0000256" key="9">
    <source>
        <dbReference type="RuleBase" id="RU003357"/>
    </source>
</evidence>
<keyword evidence="4 8" id="KW-0812">Transmembrane</keyword>
<dbReference type="InterPro" id="IPR037066">
    <property type="entry name" value="Plug_dom_sf"/>
</dbReference>
<dbReference type="SUPFAM" id="SSF56935">
    <property type="entry name" value="Porins"/>
    <property type="match status" value="1"/>
</dbReference>
<dbReference type="AlphaFoldDB" id="A0A3A1PAB7"/>
<evidence type="ECO:0000313" key="12">
    <source>
        <dbReference type="EMBL" id="RIV90679.1"/>
    </source>
</evidence>
<dbReference type="Pfam" id="PF07715">
    <property type="entry name" value="Plug"/>
    <property type="match status" value="1"/>
</dbReference>
<keyword evidence="3 8" id="KW-1134">Transmembrane beta strand</keyword>
<keyword evidence="7 8" id="KW-0998">Cell outer membrane</keyword>
<feature type="domain" description="TonB-dependent receptor plug" evidence="11">
    <location>
        <begin position="42"/>
        <end position="157"/>
    </location>
</feature>
<evidence type="ECO:0000256" key="7">
    <source>
        <dbReference type="ARBA" id="ARBA00023237"/>
    </source>
</evidence>
<keyword evidence="5 9" id="KW-0798">TonB box</keyword>
<accession>A0A3A1PAB7</accession>
<comment type="subcellular location">
    <subcellularLocation>
        <location evidence="1 8">Cell outer membrane</location>
        <topology evidence="1 8">Multi-pass membrane protein</topology>
    </subcellularLocation>
</comment>
<dbReference type="Gene3D" id="2.40.170.20">
    <property type="entry name" value="TonB-dependent receptor, beta-barrel domain"/>
    <property type="match status" value="1"/>
</dbReference>
<feature type="domain" description="TonB-dependent receptor-like beta-barrel" evidence="10">
    <location>
        <begin position="749"/>
        <end position="999"/>
    </location>
</feature>
<dbReference type="GO" id="GO:0009279">
    <property type="term" value="C:cell outer membrane"/>
    <property type="evidence" value="ECO:0007669"/>
    <property type="project" value="UniProtKB-SubCell"/>
</dbReference>
<dbReference type="RefSeq" id="WP_119591875.1">
    <property type="nucleotide sequence ID" value="NZ_QXFM01000034.1"/>
</dbReference>
<dbReference type="Gene3D" id="2.170.130.10">
    <property type="entry name" value="TonB-dependent receptor, plug domain"/>
    <property type="match status" value="1"/>
</dbReference>
<dbReference type="Proteomes" id="UP000265366">
    <property type="component" value="Unassembled WGS sequence"/>
</dbReference>
<dbReference type="InterPro" id="IPR039426">
    <property type="entry name" value="TonB-dep_rcpt-like"/>
</dbReference>
<evidence type="ECO:0000313" key="13">
    <source>
        <dbReference type="Proteomes" id="UP000265366"/>
    </source>
</evidence>
<dbReference type="InterPro" id="IPR000531">
    <property type="entry name" value="Beta-barrel_TonB"/>
</dbReference>
<dbReference type="PANTHER" id="PTHR47234">
    <property type="match status" value="1"/>
</dbReference>
<evidence type="ECO:0000256" key="8">
    <source>
        <dbReference type="PROSITE-ProRule" id="PRU01360"/>
    </source>
</evidence>
<evidence type="ECO:0000256" key="2">
    <source>
        <dbReference type="ARBA" id="ARBA00022448"/>
    </source>
</evidence>
<dbReference type="InterPro" id="IPR012910">
    <property type="entry name" value="Plug_dom"/>
</dbReference>